<comment type="caution">
    <text evidence="9">The sequence shown here is derived from an EMBL/GenBank/DDBJ whole genome shotgun (WGS) entry which is preliminary data.</text>
</comment>
<dbReference type="NCBIfam" id="TIGR00242">
    <property type="entry name" value="division/cell wall cluster transcriptional repressor MraZ"/>
    <property type="match status" value="1"/>
</dbReference>
<keyword evidence="6 7" id="KW-0804">Transcription</keyword>
<dbReference type="InterPro" id="IPR003444">
    <property type="entry name" value="MraZ"/>
</dbReference>
<gene>
    <name evidence="7" type="primary">mraZ</name>
    <name evidence="9" type="ORF">A3D64_03140</name>
</gene>
<evidence type="ECO:0000256" key="5">
    <source>
        <dbReference type="ARBA" id="ARBA00023125"/>
    </source>
</evidence>
<comment type="subcellular location">
    <subcellularLocation>
        <location evidence="7">Cytoplasm</location>
        <location evidence="7">Nucleoid</location>
    </subcellularLocation>
</comment>
<organism evidence="9 10">
    <name type="scientific">Candidatus Wildermuthbacteria bacterium RIFCSPHIGHO2_02_FULL_49_9</name>
    <dbReference type="NCBI Taxonomy" id="1802456"/>
    <lineage>
        <taxon>Bacteria</taxon>
        <taxon>Candidatus Wildermuthiibacteriota</taxon>
    </lineage>
</organism>
<dbReference type="HAMAP" id="MF_01008">
    <property type="entry name" value="MraZ"/>
    <property type="match status" value="1"/>
</dbReference>
<dbReference type="PANTHER" id="PTHR34701">
    <property type="entry name" value="TRANSCRIPTIONAL REGULATOR MRAZ"/>
    <property type="match status" value="1"/>
</dbReference>
<evidence type="ECO:0000256" key="2">
    <source>
        <dbReference type="ARBA" id="ARBA00022490"/>
    </source>
</evidence>
<keyword evidence="9" id="KW-0132">Cell division</keyword>
<evidence type="ECO:0000256" key="4">
    <source>
        <dbReference type="ARBA" id="ARBA00023015"/>
    </source>
</evidence>
<feature type="domain" description="SpoVT-AbrB" evidence="8">
    <location>
        <begin position="76"/>
        <end position="119"/>
    </location>
</feature>
<dbReference type="InterPro" id="IPR038619">
    <property type="entry name" value="MraZ_sf"/>
</dbReference>
<keyword evidence="9" id="KW-0131">Cell cycle</keyword>
<comment type="subunit">
    <text evidence="7">Forms oligomers.</text>
</comment>
<dbReference type="AlphaFoldDB" id="A0A1G2RE42"/>
<keyword evidence="2 7" id="KW-0963">Cytoplasm</keyword>
<dbReference type="PANTHER" id="PTHR34701:SF1">
    <property type="entry name" value="TRANSCRIPTIONAL REGULATOR MRAZ"/>
    <property type="match status" value="1"/>
</dbReference>
<dbReference type="Gene3D" id="3.40.1550.20">
    <property type="entry name" value="Transcriptional regulator MraZ domain"/>
    <property type="match status" value="1"/>
</dbReference>
<dbReference type="InterPro" id="IPR035644">
    <property type="entry name" value="MraZ_C"/>
</dbReference>
<dbReference type="Proteomes" id="UP000178613">
    <property type="component" value="Unassembled WGS sequence"/>
</dbReference>
<evidence type="ECO:0000259" key="8">
    <source>
        <dbReference type="PROSITE" id="PS51740"/>
    </source>
</evidence>
<dbReference type="SUPFAM" id="SSF89447">
    <property type="entry name" value="AbrB/MazE/MraZ-like"/>
    <property type="match status" value="1"/>
</dbReference>
<reference evidence="9 10" key="1">
    <citation type="journal article" date="2016" name="Nat. Commun.">
        <title>Thousands of microbial genomes shed light on interconnected biogeochemical processes in an aquifer system.</title>
        <authorList>
            <person name="Anantharaman K."/>
            <person name="Brown C.T."/>
            <person name="Hug L.A."/>
            <person name="Sharon I."/>
            <person name="Castelle C.J."/>
            <person name="Probst A.J."/>
            <person name="Thomas B.C."/>
            <person name="Singh A."/>
            <person name="Wilkins M.J."/>
            <person name="Karaoz U."/>
            <person name="Brodie E.L."/>
            <person name="Williams K.H."/>
            <person name="Hubbard S.S."/>
            <person name="Banfield J.F."/>
        </authorList>
    </citation>
    <scope>NUCLEOTIDE SEQUENCE [LARGE SCALE GENOMIC DNA]</scope>
</reference>
<evidence type="ECO:0000256" key="6">
    <source>
        <dbReference type="ARBA" id="ARBA00023163"/>
    </source>
</evidence>
<dbReference type="EMBL" id="MHUB01000010">
    <property type="protein sequence ID" value="OHA71115.1"/>
    <property type="molecule type" value="Genomic_DNA"/>
</dbReference>
<dbReference type="InterPro" id="IPR007159">
    <property type="entry name" value="SpoVT-AbrB_dom"/>
</dbReference>
<dbReference type="GO" id="GO:0051301">
    <property type="term" value="P:cell division"/>
    <property type="evidence" value="ECO:0007669"/>
    <property type="project" value="UniProtKB-KW"/>
</dbReference>
<dbReference type="Pfam" id="PF02381">
    <property type="entry name" value="MraZ"/>
    <property type="match status" value="2"/>
</dbReference>
<dbReference type="InterPro" id="IPR020603">
    <property type="entry name" value="MraZ_dom"/>
</dbReference>
<evidence type="ECO:0000256" key="3">
    <source>
        <dbReference type="ARBA" id="ARBA00022737"/>
    </source>
</evidence>
<dbReference type="CDD" id="cd16320">
    <property type="entry name" value="MraZ_N"/>
    <property type="match status" value="1"/>
</dbReference>
<name>A0A1G2RE42_9BACT</name>
<dbReference type="GO" id="GO:2000143">
    <property type="term" value="P:negative regulation of DNA-templated transcription initiation"/>
    <property type="evidence" value="ECO:0007669"/>
    <property type="project" value="TreeGrafter"/>
</dbReference>
<evidence type="ECO:0000256" key="1">
    <source>
        <dbReference type="ARBA" id="ARBA00013860"/>
    </source>
</evidence>
<dbReference type="GO" id="GO:0000976">
    <property type="term" value="F:transcription cis-regulatory region binding"/>
    <property type="evidence" value="ECO:0007669"/>
    <property type="project" value="TreeGrafter"/>
</dbReference>
<accession>A0A1G2RE42</accession>
<dbReference type="InterPro" id="IPR037914">
    <property type="entry name" value="SpoVT-AbrB_sf"/>
</dbReference>
<dbReference type="PROSITE" id="PS51740">
    <property type="entry name" value="SPOVT_ABRB"/>
    <property type="match status" value="2"/>
</dbReference>
<feature type="domain" description="SpoVT-AbrB" evidence="8">
    <location>
        <begin position="5"/>
        <end position="47"/>
    </location>
</feature>
<protein>
    <recommendedName>
        <fullName evidence="1 7">Transcriptional regulator MraZ</fullName>
    </recommendedName>
</protein>
<evidence type="ECO:0000313" key="9">
    <source>
        <dbReference type="EMBL" id="OHA71115.1"/>
    </source>
</evidence>
<dbReference type="CDD" id="cd16321">
    <property type="entry name" value="MraZ_C"/>
    <property type="match status" value="1"/>
</dbReference>
<keyword evidence="4 7" id="KW-0805">Transcription regulation</keyword>
<comment type="similarity">
    <text evidence="7">Belongs to the MraZ family.</text>
</comment>
<sequence length="143" mass="16238">MFIGEYRHTIDEKRRLAIPSKMRKQLGKEAVLTRGLDGCLALYPMQEWKKESEKLSRIPSSSPEGRAYARIMLAGADQVSFDSLGRILVPEYLAQYAALQKNVVIGGLNTRLEIWDEGRWDEYKKQTEGSVEEFASKLADQGI</sequence>
<evidence type="ECO:0000256" key="7">
    <source>
        <dbReference type="HAMAP-Rule" id="MF_01008"/>
    </source>
</evidence>
<dbReference type="GO" id="GO:0003700">
    <property type="term" value="F:DNA-binding transcription factor activity"/>
    <property type="evidence" value="ECO:0007669"/>
    <property type="project" value="UniProtKB-UniRule"/>
</dbReference>
<proteinExistence type="inferred from homology"/>
<dbReference type="GO" id="GO:0009295">
    <property type="term" value="C:nucleoid"/>
    <property type="evidence" value="ECO:0007669"/>
    <property type="project" value="UniProtKB-SubCell"/>
</dbReference>
<evidence type="ECO:0000313" key="10">
    <source>
        <dbReference type="Proteomes" id="UP000178613"/>
    </source>
</evidence>
<keyword evidence="5 7" id="KW-0238">DNA-binding</keyword>
<keyword evidence="3" id="KW-0677">Repeat</keyword>
<dbReference type="GO" id="GO:0005737">
    <property type="term" value="C:cytoplasm"/>
    <property type="evidence" value="ECO:0007669"/>
    <property type="project" value="UniProtKB-UniRule"/>
</dbReference>
<dbReference type="InterPro" id="IPR035642">
    <property type="entry name" value="MraZ_N"/>
</dbReference>